<comment type="caution">
    <text evidence="2">The sequence shown here is derived from an EMBL/GenBank/DDBJ whole genome shotgun (WGS) entry which is preliminary data.</text>
</comment>
<dbReference type="EMBL" id="CM035416">
    <property type="protein sequence ID" value="KAH7425980.1"/>
    <property type="molecule type" value="Genomic_DNA"/>
</dbReference>
<name>A0A8T2TUP6_CERRI</name>
<keyword evidence="1" id="KW-0472">Membrane</keyword>
<evidence type="ECO:0000256" key="1">
    <source>
        <dbReference type="SAM" id="Phobius"/>
    </source>
</evidence>
<dbReference type="AlphaFoldDB" id="A0A8T2TUP6"/>
<dbReference type="PANTHER" id="PTHR46651:SF1">
    <property type="entry name" value="SMALL MUTS RELATED FAMILY PROTEIN"/>
    <property type="match status" value="1"/>
</dbReference>
<evidence type="ECO:0008006" key="4">
    <source>
        <dbReference type="Google" id="ProtNLM"/>
    </source>
</evidence>
<organism evidence="2 3">
    <name type="scientific">Ceratopteris richardii</name>
    <name type="common">Triangle waterfern</name>
    <dbReference type="NCBI Taxonomy" id="49495"/>
    <lineage>
        <taxon>Eukaryota</taxon>
        <taxon>Viridiplantae</taxon>
        <taxon>Streptophyta</taxon>
        <taxon>Embryophyta</taxon>
        <taxon>Tracheophyta</taxon>
        <taxon>Polypodiopsida</taxon>
        <taxon>Polypodiidae</taxon>
        <taxon>Polypodiales</taxon>
        <taxon>Pteridineae</taxon>
        <taxon>Pteridaceae</taxon>
        <taxon>Parkerioideae</taxon>
        <taxon>Ceratopteris</taxon>
    </lineage>
</organism>
<dbReference type="OrthoDB" id="3231855at2759"/>
<dbReference type="InterPro" id="IPR053242">
    <property type="entry name" value="PAM2-like_domain"/>
</dbReference>
<accession>A0A8T2TUP6</accession>
<keyword evidence="3" id="KW-1185">Reference proteome</keyword>
<keyword evidence="1" id="KW-1133">Transmembrane helix</keyword>
<evidence type="ECO:0000313" key="2">
    <source>
        <dbReference type="EMBL" id="KAH7425980.1"/>
    </source>
</evidence>
<reference evidence="2" key="1">
    <citation type="submission" date="2021-08" db="EMBL/GenBank/DDBJ databases">
        <title>WGS assembly of Ceratopteris richardii.</title>
        <authorList>
            <person name="Marchant D.B."/>
            <person name="Chen G."/>
            <person name="Jenkins J."/>
            <person name="Shu S."/>
            <person name="Leebens-Mack J."/>
            <person name="Grimwood J."/>
            <person name="Schmutz J."/>
            <person name="Soltis P."/>
            <person name="Soltis D."/>
            <person name="Chen Z.-H."/>
        </authorList>
    </citation>
    <scope>NUCLEOTIDE SEQUENCE</scope>
    <source>
        <strain evidence="2">Whitten #5841</strain>
        <tissue evidence="2">Leaf</tissue>
    </source>
</reference>
<sequence length="412" mass="46129">MEKVLSGMGRLKLNPYAEEFVPAALLKAISTAVNTDSSKLDNTKQEIQSRVLSRTDSDNEQQQDWKVQLPDDIIPDFSIELEENDERLAWLHDHAEESGGLASNMLHLETCEVFDPLEVLTRQFPHVATQSLADILVTNGGNCLLAFDMLTQLELQDDFTSETRLHSQLNFEPAMQNINFGEFSDHLSGPLQSKDTDIQSQRDVVVEGLFTGRSYDSGERHRSTNFTDFASTIDENLSSITSFQGEQELIGQLEPFSGLGGYPAQTGDSLGADILNRVCQSSPVWLEADEIVSNNDAVFWREAHDYERACNAFEQATQACPFGNRTPTRDICQGTNAREPYKKCAYDSWRSHISTKVSTYFCSLTFTYLLFSILADGVGCFLVFYGFSKSHVNIFEAEIYPLQALQMSSPVL</sequence>
<gene>
    <name evidence="2" type="ORF">KP509_11G080300</name>
</gene>
<evidence type="ECO:0000313" key="3">
    <source>
        <dbReference type="Proteomes" id="UP000825935"/>
    </source>
</evidence>
<dbReference type="PANTHER" id="PTHR46651">
    <property type="entry name" value="POLYADENYLATE-BINDING PROTEIN-INTERACTING PROTEIN 7"/>
    <property type="match status" value="1"/>
</dbReference>
<protein>
    <recommendedName>
        <fullName evidence="4">CUE domain-containing protein</fullName>
    </recommendedName>
</protein>
<proteinExistence type="predicted"/>
<keyword evidence="1" id="KW-0812">Transmembrane</keyword>
<feature type="transmembrane region" description="Helical" evidence="1">
    <location>
        <begin position="366"/>
        <end position="387"/>
    </location>
</feature>
<dbReference type="Proteomes" id="UP000825935">
    <property type="component" value="Chromosome 11"/>
</dbReference>